<dbReference type="CDD" id="cd00130">
    <property type="entry name" value="PAS"/>
    <property type="match status" value="2"/>
</dbReference>
<sequence>MDQYPDTSYSKYIRARVLHEDFEHNLRLLRVEFVPFFPFLTLHRQFANKGFGAFAIRRFVKSAASITGVRWLAYLPSAHLPLPTHRHSKMSGAPKTLSEALLLTDEPRIITTATRPYRILHTNAAWSKVTGYKFTEAAGKTCSILQGPATEASVLTLLEAGIGGGQPLKLRLINYTADGKPFYNTLSISPLFDAHRNITNYSATIKATPIEDGSVSPVSSLAHAQLISSSSAWANLRFLEVHDADGVAAAHSSKARSEAANAIIRNHERLVLDITNPSPSLNIDGKPLTQLELCRLPHVDAPHVDTFLREVSRRLLGRQLPVHEGLEEFADPSIPRQNEAWQACHVYLQARLQSTAAQKPDREPDMSSSAAAAMVAVMAEVAGEATAWSSLREKSEAGARVAVGGAAAAHSQEALTEVARKLVYNRVSVLRDVTNPASVNIHCKLLTQQYLRRVSLDDRRYVDHFLQEVSRRLLGGAPQPLAASESAEGQRKSAAWAAAAKFLQCRVQSTASQKPGRAPDMSQAATAAFKAVLSEVAGELRAPAAKAYEASPSQRLKRTRNFADLHTVFNNEKDAIIFTEARAPYKITHVNKAWCDMCGYSMEEIEGATNAILQGPDTDMSVVADLMDCVRRSEPGMATLYNYKKGGERFVNQVQVEPVYDEDNTITQFMAILHEVDMMPRDSSVSVS</sequence>
<feature type="domain" description="PAS" evidence="4">
    <location>
        <begin position="561"/>
        <end position="607"/>
    </location>
</feature>
<keyword evidence="3" id="KW-0157">Chromophore</keyword>
<evidence type="ECO:0000313" key="5">
    <source>
        <dbReference type="EMBL" id="KAL1518693.1"/>
    </source>
</evidence>
<comment type="caution">
    <text evidence="5">The sequence shown here is derived from an EMBL/GenBank/DDBJ whole genome shotgun (WGS) entry which is preliminary data.</text>
</comment>
<keyword evidence="2" id="KW-0288">FMN</keyword>
<proteinExistence type="predicted"/>
<dbReference type="NCBIfam" id="TIGR00229">
    <property type="entry name" value="sensory_box"/>
    <property type="match status" value="2"/>
</dbReference>
<evidence type="ECO:0000256" key="1">
    <source>
        <dbReference type="ARBA" id="ARBA00022630"/>
    </source>
</evidence>
<dbReference type="Proteomes" id="UP001515480">
    <property type="component" value="Unassembled WGS sequence"/>
</dbReference>
<dbReference type="SMART" id="SM00091">
    <property type="entry name" value="PAS"/>
    <property type="match status" value="2"/>
</dbReference>
<dbReference type="GO" id="GO:0005634">
    <property type="term" value="C:nucleus"/>
    <property type="evidence" value="ECO:0007669"/>
    <property type="project" value="TreeGrafter"/>
</dbReference>
<dbReference type="InterPro" id="IPR035965">
    <property type="entry name" value="PAS-like_dom_sf"/>
</dbReference>
<evidence type="ECO:0000313" key="6">
    <source>
        <dbReference type="Proteomes" id="UP001515480"/>
    </source>
</evidence>
<keyword evidence="1" id="KW-0285">Flavoprotein</keyword>
<name>A0AB34JCI0_PRYPA</name>
<dbReference type="PANTHER" id="PTHR47429:SF2">
    <property type="entry name" value="PROTEIN TWIN LOV 1"/>
    <property type="match status" value="1"/>
</dbReference>
<dbReference type="InterPro" id="IPR000014">
    <property type="entry name" value="PAS"/>
</dbReference>
<dbReference type="AlphaFoldDB" id="A0AB34JCI0"/>
<protein>
    <recommendedName>
        <fullName evidence="4">PAS domain-containing protein</fullName>
    </recommendedName>
</protein>
<accession>A0AB34JCI0</accession>
<evidence type="ECO:0000256" key="3">
    <source>
        <dbReference type="ARBA" id="ARBA00022991"/>
    </source>
</evidence>
<dbReference type="SUPFAM" id="SSF55785">
    <property type="entry name" value="PYP-like sensor domain (PAS domain)"/>
    <property type="match status" value="2"/>
</dbReference>
<organism evidence="5 6">
    <name type="scientific">Prymnesium parvum</name>
    <name type="common">Toxic golden alga</name>
    <dbReference type="NCBI Taxonomy" id="97485"/>
    <lineage>
        <taxon>Eukaryota</taxon>
        <taxon>Haptista</taxon>
        <taxon>Haptophyta</taxon>
        <taxon>Prymnesiophyceae</taxon>
        <taxon>Prymnesiales</taxon>
        <taxon>Prymnesiaceae</taxon>
        <taxon>Prymnesium</taxon>
    </lineage>
</organism>
<dbReference type="Pfam" id="PF13426">
    <property type="entry name" value="PAS_9"/>
    <property type="match status" value="2"/>
</dbReference>
<dbReference type="PROSITE" id="PS50112">
    <property type="entry name" value="PAS"/>
    <property type="match status" value="1"/>
</dbReference>
<dbReference type="Gene3D" id="3.30.450.20">
    <property type="entry name" value="PAS domain"/>
    <property type="match status" value="2"/>
</dbReference>
<evidence type="ECO:0000259" key="4">
    <source>
        <dbReference type="PROSITE" id="PS50112"/>
    </source>
</evidence>
<reference evidence="5 6" key="1">
    <citation type="journal article" date="2024" name="Science">
        <title>Giant polyketide synthase enzymes in the biosynthesis of giant marine polyether toxins.</title>
        <authorList>
            <person name="Fallon T.R."/>
            <person name="Shende V.V."/>
            <person name="Wierzbicki I.H."/>
            <person name="Pendleton A.L."/>
            <person name="Watervoot N.F."/>
            <person name="Auber R.P."/>
            <person name="Gonzalez D.J."/>
            <person name="Wisecaver J.H."/>
            <person name="Moore B.S."/>
        </authorList>
    </citation>
    <scope>NUCLEOTIDE SEQUENCE [LARGE SCALE GENOMIC DNA]</scope>
    <source>
        <strain evidence="5 6">12B1</strain>
    </source>
</reference>
<gene>
    <name evidence="5" type="ORF">AB1Y20_002980</name>
</gene>
<dbReference type="EMBL" id="JBGBPQ010000010">
    <property type="protein sequence ID" value="KAL1518693.1"/>
    <property type="molecule type" value="Genomic_DNA"/>
</dbReference>
<dbReference type="PANTHER" id="PTHR47429">
    <property type="entry name" value="PROTEIN TWIN LOV 1"/>
    <property type="match status" value="1"/>
</dbReference>
<evidence type="ECO:0000256" key="2">
    <source>
        <dbReference type="ARBA" id="ARBA00022643"/>
    </source>
</evidence>
<keyword evidence="6" id="KW-1185">Reference proteome</keyword>